<dbReference type="InterPro" id="IPR050426">
    <property type="entry name" value="Glycosyltransferase_28"/>
</dbReference>
<keyword evidence="2" id="KW-0045">Antibiotic biosynthesis</keyword>
<dbReference type="Proteomes" id="UP000734823">
    <property type="component" value="Unassembled WGS sequence"/>
</dbReference>
<proteinExistence type="predicted"/>
<keyword evidence="6" id="KW-1185">Reference proteome</keyword>
<evidence type="ECO:0000313" key="5">
    <source>
        <dbReference type="EMBL" id="MBC6449046.1"/>
    </source>
</evidence>
<feature type="domain" description="Glycosyltransferase family 28 N-terminal" evidence="3">
    <location>
        <begin position="3"/>
        <end position="131"/>
    </location>
</feature>
<dbReference type="InterPro" id="IPR002213">
    <property type="entry name" value="UDP_glucos_trans"/>
</dbReference>
<dbReference type="EMBL" id="JABVED010000009">
    <property type="protein sequence ID" value="MBC6449046.1"/>
    <property type="molecule type" value="Genomic_DNA"/>
</dbReference>
<dbReference type="RefSeq" id="WP_187221507.1">
    <property type="nucleotide sequence ID" value="NZ_JABVED010000009.1"/>
</dbReference>
<sequence length="411" mass="42893">MRVLVVAVGTMGDVAPYTGLVAPLRAAGHEVAIAAYPRFAELIRACGAQFREIPGDPAVAGEWTQAENSTQAARGVAKKTLELGEAILAVAKEGTDVLLLSMPAQVGVHVAESLGIPSVGVFLQPVFPTTEHPPSFLGVGGSLGPWGNRAAGQFVLGMMGRLLRGATAELRSRLGLPALSKREMTERMSTWPVLHGYSPSVLPRPADWRPALSVSGFLWPAVAAHWQPPADLAEFLDAGEPPVFIGFGSRKIDDAPRIAALVDEALRLAGTRGVIQAGWADLVSRGQRTITIGEAPHEWLFPRMAAVVHHCGAGTTAAGLRAGVPTVGVPILGDQPFWAGRVAALGAGPAPVPYKKLSAERLAESISSALSNPGYRQAAGALSSRIATEDGAGELVAALDRLACARRKDIA</sequence>
<dbReference type="SUPFAM" id="SSF53756">
    <property type="entry name" value="UDP-Glycosyltransferase/glycogen phosphorylase"/>
    <property type="match status" value="1"/>
</dbReference>
<comment type="pathway">
    <text evidence="1">Antibiotic biosynthesis; vancomycin biosynthesis.</text>
</comment>
<evidence type="ECO:0000259" key="4">
    <source>
        <dbReference type="Pfam" id="PF06722"/>
    </source>
</evidence>
<dbReference type="PANTHER" id="PTHR48050">
    <property type="entry name" value="STEROL 3-BETA-GLUCOSYLTRANSFERASE"/>
    <property type="match status" value="1"/>
</dbReference>
<reference evidence="5 6" key="1">
    <citation type="submission" date="2020-06" db="EMBL/GenBank/DDBJ databases">
        <title>Actinokineospora xiongansis sp. nov., isolated from soil of Baiyangdian.</title>
        <authorList>
            <person name="Zhang X."/>
        </authorList>
    </citation>
    <scope>NUCLEOTIDE SEQUENCE [LARGE SCALE GENOMIC DNA]</scope>
    <source>
        <strain evidence="5 6">HBU206404</strain>
    </source>
</reference>
<protein>
    <submittedName>
        <fullName evidence="5">Glycosyltransferase family 1 protein</fullName>
    </submittedName>
</protein>
<dbReference type="InterPro" id="IPR004276">
    <property type="entry name" value="GlycoTrans_28_N"/>
</dbReference>
<dbReference type="InterPro" id="IPR010610">
    <property type="entry name" value="EryCIII-like_C"/>
</dbReference>
<dbReference type="Gene3D" id="3.40.50.2000">
    <property type="entry name" value="Glycogen Phosphorylase B"/>
    <property type="match status" value="2"/>
</dbReference>
<accession>A0ABR7L9H7</accession>
<dbReference type="Pfam" id="PF03033">
    <property type="entry name" value="Glyco_transf_28"/>
    <property type="match status" value="1"/>
</dbReference>
<evidence type="ECO:0000259" key="3">
    <source>
        <dbReference type="Pfam" id="PF03033"/>
    </source>
</evidence>
<dbReference type="CDD" id="cd03784">
    <property type="entry name" value="GT1_Gtf-like"/>
    <property type="match status" value="1"/>
</dbReference>
<evidence type="ECO:0000313" key="6">
    <source>
        <dbReference type="Proteomes" id="UP000734823"/>
    </source>
</evidence>
<dbReference type="PANTHER" id="PTHR48050:SF13">
    <property type="entry name" value="STEROL 3-BETA-GLUCOSYLTRANSFERASE UGT80A2"/>
    <property type="match status" value="1"/>
</dbReference>
<dbReference type="Pfam" id="PF06722">
    <property type="entry name" value="EryCIII-like_C"/>
    <property type="match status" value="1"/>
</dbReference>
<evidence type="ECO:0000256" key="1">
    <source>
        <dbReference type="ARBA" id="ARBA00004660"/>
    </source>
</evidence>
<organism evidence="5 6">
    <name type="scientific">Actinokineospora xionganensis</name>
    <dbReference type="NCBI Taxonomy" id="2684470"/>
    <lineage>
        <taxon>Bacteria</taxon>
        <taxon>Bacillati</taxon>
        <taxon>Actinomycetota</taxon>
        <taxon>Actinomycetes</taxon>
        <taxon>Pseudonocardiales</taxon>
        <taxon>Pseudonocardiaceae</taxon>
        <taxon>Actinokineospora</taxon>
    </lineage>
</organism>
<feature type="domain" description="Erythromycin biosynthesis protein CIII-like C-terminal" evidence="4">
    <location>
        <begin position="293"/>
        <end position="399"/>
    </location>
</feature>
<evidence type="ECO:0000256" key="2">
    <source>
        <dbReference type="ARBA" id="ARBA00023194"/>
    </source>
</evidence>
<gene>
    <name evidence="5" type="ORF">GPZ80_17915</name>
</gene>
<comment type="caution">
    <text evidence="5">The sequence shown here is derived from an EMBL/GenBank/DDBJ whole genome shotgun (WGS) entry which is preliminary data.</text>
</comment>
<name>A0ABR7L9H7_9PSEU</name>